<name>A0A0M3JW14_ANISI</name>
<evidence type="ECO:0000313" key="2">
    <source>
        <dbReference type="EMBL" id="VDK46093.1"/>
    </source>
</evidence>
<proteinExistence type="predicted"/>
<feature type="compositionally biased region" description="Low complexity" evidence="1">
    <location>
        <begin position="107"/>
        <end position="137"/>
    </location>
</feature>
<reference evidence="4" key="1">
    <citation type="submission" date="2017-02" db="UniProtKB">
        <authorList>
            <consortium name="WormBaseParasite"/>
        </authorList>
    </citation>
    <scope>IDENTIFICATION</scope>
</reference>
<dbReference type="Proteomes" id="UP000267096">
    <property type="component" value="Unassembled WGS sequence"/>
</dbReference>
<feature type="region of interest" description="Disordered" evidence="1">
    <location>
        <begin position="104"/>
        <end position="157"/>
    </location>
</feature>
<protein>
    <submittedName>
        <fullName evidence="4">Flocculation protein FLO11-like</fullName>
    </submittedName>
</protein>
<accession>A0A0M3JW14</accession>
<evidence type="ECO:0000313" key="4">
    <source>
        <dbReference type="WBParaSite" id="ASIM_0001244801-mRNA-1"/>
    </source>
</evidence>
<dbReference type="WBParaSite" id="ASIM_0001244801-mRNA-1">
    <property type="protein sequence ID" value="ASIM_0001244801-mRNA-1"/>
    <property type="gene ID" value="ASIM_0001244801"/>
</dbReference>
<dbReference type="AlphaFoldDB" id="A0A0M3JW14"/>
<keyword evidence="3" id="KW-1185">Reference proteome</keyword>
<sequence length="157" mass="17420">MSISDRSPKSEMSSCSILTNVDKCIEVDTKTYAPETLRKKEEEEREALRRARRDESTLNIGPVANKVPKAESPRAMSVYIMHLEMFKNFTPTVAPDEVSVDPDYFGTSSPSTSTAMPVASPSSSSSTVEITQSTRSVRSVRDSDTETAEINNREVHR</sequence>
<evidence type="ECO:0000256" key="1">
    <source>
        <dbReference type="SAM" id="MobiDB-lite"/>
    </source>
</evidence>
<organism evidence="4">
    <name type="scientific">Anisakis simplex</name>
    <name type="common">Herring worm</name>
    <dbReference type="NCBI Taxonomy" id="6269"/>
    <lineage>
        <taxon>Eukaryota</taxon>
        <taxon>Metazoa</taxon>
        <taxon>Ecdysozoa</taxon>
        <taxon>Nematoda</taxon>
        <taxon>Chromadorea</taxon>
        <taxon>Rhabditida</taxon>
        <taxon>Spirurina</taxon>
        <taxon>Ascaridomorpha</taxon>
        <taxon>Ascaridoidea</taxon>
        <taxon>Anisakidae</taxon>
        <taxon>Anisakis</taxon>
        <taxon>Anisakis simplex complex</taxon>
    </lineage>
</organism>
<dbReference type="EMBL" id="UYRR01031116">
    <property type="protein sequence ID" value="VDK46093.1"/>
    <property type="molecule type" value="Genomic_DNA"/>
</dbReference>
<gene>
    <name evidence="2" type="ORF">ASIM_LOCUS11914</name>
</gene>
<reference evidence="2 3" key="2">
    <citation type="submission" date="2018-11" db="EMBL/GenBank/DDBJ databases">
        <authorList>
            <consortium name="Pathogen Informatics"/>
        </authorList>
    </citation>
    <scope>NUCLEOTIDE SEQUENCE [LARGE SCALE GENOMIC DNA]</scope>
</reference>
<evidence type="ECO:0000313" key="3">
    <source>
        <dbReference type="Proteomes" id="UP000267096"/>
    </source>
</evidence>